<name>A0ABY9RI98_9BURK</name>
<organism evidence="2 3">
    <name type="scientific">Undibacterium cyanobacteriorum</name>
    <dbReference type="NCBI Taxonomy" id="3073561"/>
    <lineage>
        <taxon>Bacteria</taxon>
        <taxon>Pseudomonadati</taxon>
        <taxon>Pseudomonadota</taxon>
        <taxon>Betaproteobacteria</taxon>
        <taxon>Burkholderiales</taxon>
        <taxon>Oxalobacteraceae</taxon>
        <taxon>Undibacterium</taxon>
    </lineage>
</organism>
<evidence type="ECO:0000313" key="3">
    <source>
        <dbReference type="Proteomes" id="UP001181355"/>
    </source>
</evidence>
<dbReference type="Proteomes" id="UP001181355">
    <property type="component" value="Chromosome"/>
</dbReference>
<accession>A0ABY9RI98</accession>
<gene>
    <name evidence="2" type="ORF">RF679_01335</name>
</gene>
<evidence type="ECO:0000256" key="1">
    <source>
        <dbReference type="SAM" id="MobiDB-lite"/>
    </source>
</evidence>
<dbReference type="RefSeq" id="WP_309482430.1">
    <property type="nucleotide sequence ID" value="NZ_CP133720.1"/>
</dbReference>
<keyword evidence="3" id="KW-1185">Reference proteome</keyword>
<evidence type="ECO:0000313" key="2">
    <source>
        <dbReference type="EMBL" id="WMW80939.1"/>
    </source>
</evidence>
<protein>
    <submittedName>
        <fullName evidence="2">Uncharacterized protein</fullName>
    </submittedName>
</protein>
<sequence>MMPIPYSDTKLSADQAFKQKAALQQMQDLLERIAVGKKHRTLTKADRRTLSQEGYAQDLVDNLVLVTQRIPSSGLEGKRFQDQVQIGFTYAAFDPSLYANLNITQHLRDTHQGCCAFCESFLEPSGGGSVFSFRPQSVIFDQQTTLRSLYWQQAYAPTNLYLVCPACGEQHKSAYFPVQGLRSANPNDEQALLLAPYWEQPREFLRFNPLNGNAYAFDRVQAFYQATQNLTTEAVTRLVWKNPRAIPLQVDAQGKALSTPDLDQSFRVWLSSQGDSYPRGQANIDCFGLNRKALSASRLVQAQTLSTQLSTQLNAQSATSDITHIDPQTLAKVVTTLLSQQLQYHSLNLDVVQTCLAQLLPESNEAVASSGTVQEDQPASKPNIQSSNQPNSNAQISSTNLPVQTWPKPGFPTWLMSSVMYMMFENELHIAGKRRLVNLCADDSTYGADNPEKSLFIAVDWWNDGAKVIKVKSKNHIWETSFQELASSRPLEVRNLFANNHLWVEGDFPPLV</sequence>
<feature type="compositionally biased region" description="Polar residues" evidence="1">
    <location>
        <begin position="367"/>
        <end position="377"/>
    </location>
</feature>
<feature type="region of interest" description="Disordered" evidence="1">
    <location>
        <begin position="367"/>
        <end position="402"/>
    </location>
</feature>
<proteinExistence type="predicted"/>
<dbReference type="EMBL" id="CP133720">
    <property type="protein sequence ID" value="WMW80939.1"/>
    <property type="molecule type" value="Genomic_DNA"/>
</dbReference>
<reference evidence="2" key="1">
    <citation type="submission" date="2023-09" db="EMBL/GenBank/DDBJ databases">
        <title>Undibacterium sp. 20NA77.5 isolated from freshwater.</title>
        <authorList>
            <person name="Le V."/>
            <person name="Ko S.-R."/>
            <person name="Ahn C.-Y."/>
            <person name="Oh H.-M."/>
        </authorList>
    </citation>
    <scope>NUCLEOTIDE SEQUENCE</scope>
    <source>
        <strain evidence="2">20NA77.5</strain>
    </source>
</reference>
<feature type="compositionally biased region" description="Low complexity" evidence="1">
    <location>
        <begin position="380"/>
        <end position="398"/>
    </location>
</feature>